<reference evidence="2 3" key="1">
    <citation type="submission" date="2023-07" db="EMBL/GenBank/DDBJ databases">
        <title>Sorghum-associated microbial communities from plants grown in Nebraska, USA.</title>
        <authorList>
            <person name="Schachtman D."/>
        </authorList>
    </citation>
    <scope>NUCLEOTIDE SEQUENCE [LARGE SCALE GENOMIC DNA]</scope>
    <source>
        <strain evidence="2 3">DS994</strain>
    </source>
</reference>
<feature type="compositionally biased region" description="Basic and acidic residues" evidence="1">
    <location>
        <begin position="17"/>
        <end position="33"/>
    </location>
</feature>
<name>A0ABT9UJ35_9MICC</name>
<sequence>MSDSGTKEQPAGENEDPQDRTPDTKPEEDRPITEDPDGTPKENPSGG</sequence>
<keyword evidence="3" id="KW-1185">Reference proteome</keyword>
<gene>
    <name evidence="2" type="ORF">J2T22_001617</name>
</gene>
<dbReference type="RefSeq" id="WP_307489459.1">
    <property type="nucleotide sequence ID" value="NZ_JAUSSY010000005.1"/>
</dbReference>
<comment type="caution">
    <text evidence="2">The sequence shown here is derived from an EMBL/GenBank/DDBJ whole genome shotgun (WGS) entry which is preliminary data.</text>
</comment>
<evidence type="ECO:0000313" key="2">
    <source>
        <dbReference type="EMBL" id="MDQ0118439.1"/>
    </source>
</evidence>
<protein>
    <submittedName>
        <fullName evidence="2">Uncharacterized protein</fullName>
    </submittedName>
</protein>
<proteinExistence type="predicted"/>
<evidence type="ECO:0000313" key="3">
    <source>
        <dbReference type="Proteomes" id="UP001226389"/>
    </source>
</evidence>
<accession>A0ABT9UJ35</accession>
<dbReference type="EMBL" id="JAUSSY010000005">
    <property type="protein sequence ID" value="MDQ0118439.1"/>
    <property type="molecule type" value="Genomic_DNA"/>
</dbReference>
<feature type="region of interest" description="Disordered" evidence="1">
    <location>
        <begin position="1"/>
        <end position="47"/>
    </location>
</feature>
<organism evidence="2 3">
    <name type="scientific">Pseudarthrobacter defluvii</name>
    <dbReference type="NCBI Taxonomy" id="410837"/>
    <lineage>
        <taxon>Bacteria</taxon>
        <taxon>Bacillati</taxon>
        <taxon>Actinomycetota</taxon>
        <taxon>Actinomycetes</taxon>
        <taxon>Micrococcales</taxon>
        <taxon>Micrococcaceae</taxon>
        <taxon>Pseudarthrobacter</taxon>
    </lineage>
</organism>
<evidence type="ECO:0000256" key="1">
    <source>
        <dbReference type="SAM" id="MobiDB-lite"/>
    </source>
</evidence>
<dbReference type="Proteomes" id="UP001226389">
    <property type="component" value="Unassembled WGS sequence"/>
</dbReference>